<protein>
    <recommendedName>
        <fullName evidence="3">Heterokaryon incompatibility domain-containing protein</fullName>
    </recommendedName>
</protein>
<dbReference type="OrthoDB" id="3226657at2759"/>
<sequence length="702" mass="79123">MFNQRPSHTQDGSALVKRRKAARSFRLLGSPTAISCMQAPWESSRSRTHGEDVFDIAERQAGFRSWAGVNRTEIWGLGQLAVSGLVDVETLFRRQGPGKVFVLRPARRSPIPLQWTHTGPGTIPDALADMPCKGVAHALLQVNDIMGTDFALEDTRIRGLLEYAVGESRDFGELYGRVRPWWAENPKLSQPPAEILASQKWRDAEFRAISHGNHFISNASIPPRRIWDLYSNRVLPYHALLHDHAFDEKQSFYDKKFQKKYFVHADLSTVSHSWVAEADRVDVWTSINGQEWPVPLPRKTTLEHVRVELLNMGAEYVWLDVLCLRQKGPSNEALRLKEWEVDVPTIGFIYKGRPARRCITYFNGLGLPLTTDPAVLDSTQHWLNRVWTLQESLEGWLPGGLTPAPLADAQAFFARVSGLIACAAAWDDPRARVGFVQDLKRRRCTKELDRIAGLAYYFGCETLPVYNEGLALETAWALLLKHAEALSRTQVFLQYPADMPFAPFVSFAGFQARNPVLPLAWLYTTEGPVLVPADQTQLGGNGPAHFAHFVRCISQHYILARQRGDAEGTTSLFLEVHDAAGDLVFTLQRCAVHGVLLPDVPYTIVCMDFAENHWVVGEVLGETEVQGQPAVQVAKWAVIYIASGEGERLMHIHGDDVETWVVYAHANEAKKQSRYAEQYLEAFKEMQKCGRIYTFGDQYMYP</sequence>
<dbReference type="AlphaFoldDB" id="A0A9P3GKM6"/>
<gene>
    <name evidence="1" type="ORF">PsYK624_114050</name>
</gene>
<comment type="caution">
    <text evidence="1">The sequence shown here is derived from an EMBL/GenBank/DDBJ whole genome shotgun (WGS) entry which is preliminary data.</text>
</comment>
<evidence type="ECO:0008006" key="3">
    <source>
        <dbReference type="Google" id="ProtNLM"/>
    </source>
</evidence>
<organism evidence="1 2">
    <name type="scientific">Phanerochaete sordida</name>
    <dbReference type="NCBI Taxonomy" id="48140"/>
    <lineage>
        <taxon>Eukaryota</taxon>
        <taxon>Fungi</taxon>
        <taxon>Dikarya</taxon>
        <taxon>Basidiomycota</taxon>
        <taxon>Agaricomycotina</taxon>
        <taxon>Agaricomycetes</taxon>
        <taxon>Polyporales</taxon>
        <taxon>Phanerochaetaceae</taxon>
        <taxon>Phanerochaete</taxon>
    </lineage>
</organism>
<name>A0A9P3GKM6_9APHY</name>
<evidence type="ECO:0000313" key="2">
    <source>
        <dbReference type="Proteomes" id="UP000703269"/>
    </source>
</evidence>
<accession>A0A9P3GKM6</accession>
<evidence type="ECO:0000313" key="1">
    <source>
        <dbReference type="EMBL" id="GJE95224.1"/>
    </source>
</evidence>
<proteinExistence type="predicted"/>
<dbReference type="Proteomes" id="UP000703269">
    <property type="component" value="Unassembled WGS sequence"/>
</dbReference>
<reference evidence="1 2" key="1">
    <citation type="submission" date="2021-08" db="EMBL/GenBank/DDBJ databases">
        <title>Draft Genome Sequence of Phanerochaete sordida strain YK-624.</title>
        <authorList>
            <person name="Mori T."/>
            <person name="Dohra H."/>
            <person name="Suzuki T."/>
            <person name="Kawagishi H."/>
            <person name="Hirai H."/>
        </authorList>
    </citation>
    <scope>NUCLEOTIDE SEQUENCE [LARGE SCALE GENOMIC DNA]</scope>
    <source>
        <strain evidence="1 2">YK-624</strain>
    </source>
</reference>
<dbReference type="EMBL" id="BPQB01000047">
    <property type="protein sequence ID" value="GJE95224.1"/>
    <property type="molecule type" value="Genomic_DNA"/>
</dbReference>
<keyword evidence="2" id="KW-1185">Reference proteome</keyword>